<dbReference type="EMBL" id="JAAMPC010000001">
    <property type="protein sequence ID" value="KAG2331966.1"/>
    <property type="molecule type" value="Genomic_DNA"/>
</dbReference>
<gene>
    <name evidence="2" type="ORF">Bca52824_003146</name>
</gene>
<dbReference type="InterPro" id="IPR053781">
    <property type="entry name" value="F-box_AtFBL13-like"/>
</dbReference>
<dbReference type="OrthoDB" id="612216at2759"/>
<sequence length="515" mass="58289">MSAQKVSMRSRDLISSMPDEVLGKILSLLPTRLSASTSVLSKRWRNLLSLVDTLHFSDEIGNPRGFFDFVDTTLARLSNSSIIKTFSLTCKHSLLHRHCESSRVDKWIRTVLEGGFLELHLDGVGIHHIQSEFFTSNTLVKLTLSNEFYLDGLGPLGDLFFPKLKSLSLLSVGFWDDTTYEYLISGCPVLDELLLSYGELSAGNGFGFIHSMEVLNPAIKRLTISYHFHGYVEPPISEVFRTPSLVYLDYSSYVARKYTVDLDSLVETRLDLRSRDKRVLVAEEDCFDLVEDDTTEDDGYDYDDEDSEFGEDDNIDNAENNGIEVVAVDEDDDILPDVTDLVAGISNVKTLHLSSDSLEVFHLYCKSMPFFHNLLTLSLESEKERGWQVLPLLLNKSPNLETLVIKGLLHKVTNRCGDACVCIAKENKKKMEEEVCCLFTCQVKVLNISRYGGTRRELRQMRHFLGNLKCLETVKVGVKAESNREDDNVNNNYQRITSALTKLPRASSNCQIHFF</sequence>
<dbReference type="InterPro" id="IPR055294">
    <property type="entry name" value="FBL60-like"/>
</dbReference>
<proteinExistence type="predicted"/>
<dbReference type="Gene3D" id="1.20.1280.50">
    <property type="match status" value="1"/>
</dbReference>
<dbReference type="Gene3D" id="3.80.10.10">
    <property type="entry name" value="Ribonuclease Inhibitor"/>
    <property type="match status" value="1"/>
</dbReference>
<dbReference type="SUPFAM" id="SSF81383">
    <property type="entry name" value="F-box domain"/>
    <property type="match status" value="1"/>
</dbReference>
<name>A0A8X7WKK6_BRACI</name>
<dbReference type="Pfam" id="PF00646">
    <property type="entry name" value="F-box"/>
    <property type="match status" value="1"/>
</dbReference>
<reference evidence="2 3" key="1">
    <citation type="submission" date="2020-02" db="EMBL/GenBank/DDBJ databases">
        <authorList>
            <person name="Ma Q."/>
            <person name="Huang Y."/>
            <person name="Song X."/>
            <person name="Pei D."/>
        </authorList>
    </citation>
    <scope>NUCLEOTIDE SEQUENCE [LARGE SCALE GENOMIC DNA]</scope>
    <source>
        <strain evidence="2">Sxm20200214</strain>
        <tissue evidence="2">Leaf</tissue>
    </source>
</reference>
<evidence type="ECO:0000313" key="2">
    <source>
        <dbReference type="EMBL" id="KAG2331966.1"/>
    </source>
</evidence>
<comment type="caution">
    <text evidence="2">The sequence shown here is derived from an EMBL/GenBank/DDBJ whole genome shotgun (WGS) entry which is preliminary data.</text>
</comment>
<dbReference type="PANTHER" id="PTHR31293:SF23">
    <property type="entry name" value="F-BOX DOMAIN-CONTAINING PROTEIN"/>
    <property type="match status" value="1"/>
</dbReference>
<dbReference type="Proteomes" id="UP000886595">
    <property type="component" value="Unassembled WGS sequence"/>
</dbReference>
<keyword evidence="3" id="KW-1185">Reference proteome</keyword>
<dbReference type="InterPro" id="IPR006566">
    <property type="entry name" value="FBD"/>
</dbReference>
<protein>
    <recommendedName>
        <fullName evidence="1">F-box domain-containing protein</fullName>
    </recommendedName>
</protein>
<dbReference type="SUPFAM" id="SSF52047">
    <property type="entry name" value="RNI-like"/>
    <property type="match status" value="2"/>
</dbReference>
<dbReference type="PROSITE" id="PS50181">
    <property type="entry name" value="FBOX"/>
    <property type="match status" value="1"/>
</dbReference>
<dbReference type="InterPro" id="IPR032675">
    <property type="entry name" value="LRR_dom_sf"/>
</dbReference>
<dbReference type="InterPro" id="IPR055411">
    <property type="entry name" value="LRR_FXL15/At3g58940/PEG3-like"/>
</dbReference>
<dbReference type="InterPro" id="IPR001810">
    <property type="entry name" value="F-box_dom"/>
</dbReference>
<dbReference type="CDD" id="cd22160">
    <property type="entry name" value="F-box_AtFBL13-like"/>
    <property type="match status" value="1"/>
</dbReference>
<organism evidence="2 3">
    <name type="scientific">Brassica carinata</name>
    <name type="common">Ethiopian mustard</name>
    <name type="synonym">Abyssinian cabbage</name>
    <dbReference type="NCBI Taxonomy" id="52824"/>
    <lineage>
        <taxon>Eukaryota</taxon>
        <taxon>Viridiplantae</taxon>
        <taxon>Streptophyta</taxon>
        <taxon>Embryophyta</taxon>
        <taxon>Tracheophyta</taxon>
        <taxon>Spermatophyta</taxon>
        <taxon>Magnoliopsida</taxon>
        <taxon>eudicotyledons</taxon>
        <taxon>Gunneridae</taxon>
        <taxon>Pentapetalae</taxon>
        <taxon>rosids</taxon>
        <taxon>malvids</taxon>
        <taxon>Brassicales</taxon>
        <taxon>Brassicaceae</taxon>
        <taxon>Brassiceae</taxon>
        <taxon>Brassica</taxon>
    </lineage>
</organism>
<dbReference type="AlphaFoldDB" id="A0A8X7WKK6"/>
<feature type="domain" description="F-box" evidence="1">
    <location>
        <begin position="11"/>
        <end position="59"/>
    </location>
</feature>
<dbReference type="InterPro" id="IPR036047">
    <property type="entry name" value="F-box-like_dom_sf"/>
</dbReference>
<dbReference type="PANTHER" id="PTHR31293">
    <property type="entry name" value="RNI-LIKE SUPERFAMILY PROTEIN"/>
    <property type="match status" value="1"/>
</dbReference>
<dbReference type="SMART" id="SM00579">
    <property type="entry name" value="FBD"/>
    <property type="match status" value="1"/>
</dbReference>
<dbReference type="SMART" id="SM00256">
    <property type="entry name" value="FBOX"/>
    <property type="match status" value="1"/>
</dbReference>
<evidence type="ECO:0000259" key="1">
    <source>
        <dbReference type="PROSITE" id="PS50181"/>
    </source>
</evidence>
<evidence type="ECO:0000313" key="3">
    <source>
        <dbReference type="Proteomes" id="UP000886595"/>
    </source>
</evidence>
<accession>A0A8X7WKK6</accession>
<dbReference type="Pfam" id="PF24758">
    <property type="entry name" value="LRR_At5g56370"/>
    <property type="match status" value="1"/>
</dbReference>